<feature type="transmembrane region" description="Helical" evidence="12">
    <location>
        <begin position="97"/>
        <end position="115"/>
    </location>
</feature>
<comment type="function">
    <text evidence="12">Catalyzes the conversion of heme O to heme A by two successive hydroxylations of the methyl group at C8. The first hydroxylation forms heme I, the second hydroxylation results in an unstable dihydroxymethyl group, which spontaneously dehydrates, resulting in the formyl group of heme A.</text>
</comment>
<sequence>MFVNSDNYIKYLKLWLITLYLLIILMVAVGGLTRLTDSGLSITAWELFIGILPPLNINEWNFYFTQYKKIPEYQNINYGMSLSEFKIIFYWEYAHRLLARLVGLFSLIPLIFFSLKFKDSKFYSNKYYFIFFLVCLQGFIGWYMVSSGLIENNDVSHFRLSVHLSLALLILSLIFWFILEVFRVRKFHIKISNFLLLFILVLIFIQILLGAFLSGLDGGLIYNSWPDMNGSFFPNDVKFYEVINSQLLSNPSIVQFLHRSTAYLLLFFIIILNYFYIKQKYDFKYLLFFDVAILIQIFLGIITLISGVDIKYASLHQLGSILVLSSYFLILYKNSS</sequence>
<name>A0ABX1T4N2_PELUQ</name>
<evidence type="ECO:0000256" key="4">
    <source>
        <dbReference type="ARBA" id="ARBA00022723"/>
    </source>
</evidence>
<feature type="binding site" description="axial binding residue" evidence="12">
    <location>
        <position position="258"/>
    </location>
    <ligand>
        <name>heme</name>
        <dbReference type="ChEBI" id="CHEBI:30413"/>
    </ligand>
    <ligandPart>
        <name>Fe</name>
        <dbReference type="ChEBI" id="CHEBI:18248"/>
    </ligandPart>
</feature>
<dbReference type="HAMAP" id="MF_01665">
    <property type="entry name" value="HemeA_synth_type2"/>
    <property type="match status" value="1"/>
</dbReference>
<comment type="cofactor">
    <cofactor evidence="1 12">
        <name>heme b</name>
        <dbReference type="ChEBI" id="CHEBI:60344"/>
    </cofactor>
</comment>
<protein>
    <recommendedName>
        <fullName evidence="12">Heme A synthase</fullName>
        <shortName evidence="12">HAS</shortName>
        <ecNumber evidence="12">1.17.99.9</ecNumber>
    </recommendedName>
    <alternativeName>
        <fullName evidence="12">Cytochrome aa3-controlling protein</fullName>
    </alternativeName>
</protein>
<accession>A0ABX1T4N2</accession>
<comment type="similarity">
    <text evidence="12">Belongs to the COX15/CtaA family. Type 2 subfamily.</text>
</comment>
<evidence type="ECO:0000256" key="9">
    <source>
        <dbReference type="ARBA" id="ARBA00023136"/>
    </source>
</evidence>
<feature type="transmembrane region" description="Helical" evidence="12">
    <location>
        <begin position="194"/>
        <end position="216"/>
    </location>
</feature>
<dbReference type="EMBL" id="LANA01000002">
    <property type="protein sequence ID" value="NMN67983.1"/>
    <property type="molecule type" value="Genomic_DNA"/>
</dbReference>
<feature type="transmembrane region" description="Helical" evidence="12">
    <location>
        <begin position="314"/>
        <end position="332"/>
    </location>
</feature>
<keyword evidence="3 12" id="KW-0812">Transmembrane</keyword>
<evidence type="ECO:0000256" key="12">
    <source>
        <dbReference type="HAMAP-Rule" id="MF_01665"/>
    </source>
</evidence>
<dbReference type="InterPro" id="IPR003780">
    <property type="entry name" value="COX15/CtaA_fam"/>
</dbReference>
<keyword evidence="8 12" id="KW-0350">Heme biosynthesis</keyword>
<evidence type="ECO:0000313" key="13">
    <source>
        <dbReference type="EMBL" id="NMN67983.1"/>
    </source>
</evidence>
<evidence type="ECO:0000313" key="14">
    <source>
        <dbReference type="Proteomes" id="UP001166004"/>
    </source>
</evidence>
<feature type="transmembrane region" description="Helical" evidence="12">
    <location>
        <begin position="287"/>
        <end position="308"/>
    </location>
</feature>
<keyword evidence="12" id="KW-1003">Cell membrane</keyword>
<feature type="transmembrane region" description="Helical" evidence="12">
    <location>
        <begin position="160"/>
        <end position="182"/>
    </location>
</feature>
<keyword evidence="6 12" id="KW-0560">Oxidoreductase</keyword>
<feature type="transmembrane region" description="Helical" evidence="12">
    <location>
        <begin position="12"/>
        <end position="32"/>
    </location>
</feature>
<dbReference type="Pfam" id="PF02628">
    <property type="entry name" value="COX15-CtaA"/>
    <property type="match status" value="1"/>
</dbReference>
<evidence type="ECO:0000256" key="11">
    <source>
        <dbReference type="ARBA" id="ARBA00048044"/>
    </source>
</evidence>
<dbReference type="InterPro" id="IPR023754">
    <property type="entry name" value="HemeA_Synthase_type2"/>
</dbReference>
<evidence type="ECO:0000256" key="10">
    <source>
        <dbReference type="ARBA" id="ARBA00044501"/>
    </source>
</evidence>
<keyword evidence="5 12" id="KW-1133">Transmembrane helix</keyword>
<comment type="pathway">
    <text evidence="10 12">Porphyrin-containing compound metabolism; heme A biosynthesis; heme A from heme O: step 1/1.</text>
</comment>
<proteinExistence type="inferred from homology"/>
<comment type="subcellular location">
    <subcellularLocation>
        <location evidence="12">Cell membrane</location>
        <topology evidence="12">Multi-pass membrane protein</topology>
    </subcellularLocation>
    <subcellularLocation>
        <location evidence="2">Membrane</location>
        <topology evidence="2">Multi-pass membrane protein</topology>
    </subcellularLocation>
</comment>
<keyword evidence="4 12" id="KW-0479">Metal-binding</keyword>
<keyword evidence="7 12" id="KW-0408">Iron</keyword>
<evidence type="ECO:0000256" key="7">
    <source>
        <dbReference type="ARBA" id="ARBA00023004"/>
    </source>
</evidence>
<dbReference type="PANTHER" id="PTHR23289">
    <property type="entry name" value="CYTOCHROME C OXIDASE ASSEMBLY PROTEIN COX15"/>
    <property type="match status" value="1"/>
</dbReference>
<comment type="subunit">
    <text evidence="12">Interacts with CtaB.</text>
</comment>
<feature type="transmembrane region" description="Helical" evidence="12">
    <location>
        <begin position="127"/>
        <end position="145"/>
    </location>
</feature>
<dbReference type="Proteomes" id="UP001166004">
    <property type="component" value="Unassembled WGS sequence"/>
</dbReference>
<dbReference type="RefSeq" id="WP_169036482.1">
    <property type="nucleotide sequence ID" value="NZ_LANA01000002.1"/>
</dbReference>
<keyword evidence="14" id="KW-1185">Reference proteome</keyword>
<reference evidence="13 14" key="1">
    <citation type="submission" date="2019-07" db="EMBL/GenBank/DDBJ databases">
        <title>SAR11 Genome Evolution.</title>
        <authorList>
            <person name="Giovannoni S."/>
        </authorList>
    </citation>
    <scope>NUCLEOTIDE SEQUENCE [LARGE SCALE GENOMIC DNA]</scope>
    <source>
        <strain evidence="13 14">HTCC9565</strain>
    </source>
</reference>
<feature type="binding site" description="axial binding residue" evidence="12">
    <location>
        <position position="316"/>
    </location>
    <ligand>
        <name>heme</name>
        <dbReference type="ChEBI" id="CHEBI:30413"/>
    </ligand>
    <ligandPart>
        <name>Fe</name>
        <dbReference type="ChEBI" id="CHEBI:18248"/>
    </ligandPart>
</feature>
<evidence type="ECO:0000256" key="5">
    <source>
        <dbReference type="ARBA" id="ARBA00022989"/>
    </source>
</evidence>
<gene>
    <name evidence="12" type="primary">ctaA</name>
    <name evidence="13" type="ORF">VP91_00011380</name>
</gene>
<keyword evidence="9 12" id="KW-0472">Membrane</keyword>
<comment type="catalytic activity">
    <reaction evidence="11">
        <text>Fe(II)-heme o + 2 A + H2O = Fe(II)-heme a + 2 AH2</text>
        <dbReference type="Rhea" id="RHEA:63388"/>
        <dbReference type="ChEBI" id="CHEBI:13193"/>
        <dbReference type="ChEBI" id="CHEBI:15377"/>
        <dbReference type="ChEBI" id="CHEBI:17499"/>
        <dbReference type="ChEBI" id="CHEBI:60530"/>
        <dbReference type="ChEBI" id="CHEBI:61715"/>
        <dbReference type="EC" id="1.17.99.9"/>
    </reaction>
    <physiologicalReaction direction="left-to-right" evidence="11">
        <dbReference type="Rhea" id="RHEA:63389"/>
    </physiologicalReaction>
</comment>
<evidence type="ECO:0000256" key="8">
    <source>
        <dbReference type="ARBA" id="ARBA00023133"/>
    </source>
</evidence>
<evidence type="ECO:0000256" key="6">
    <source>
        <dbReference type="ARBA" id="ARBA00023002"/>
    </source>
</evidence>
<organism evidence="13 14">
    <name type="scientific">Pelagibacter ubique</name>
    <dbReference type="NCBI Taxonomy" id="198252"/>
    <lineage>
        <taxon>Bacteria</taxon>
        <taxon>Pseudomonadati</taxon>
        <taxon>Pseudomonadota</taxon>
        <taxon>Alphaproteobacteria</taxon>
        <taxon>Candidatus Pelagibacterales</taxon>
        <taxon>Candidatus Pelagibacteraceae</taxon>
        <taxon>Candidatus Pelagibacter</taxon>
    </lineage>
</organism>
<feature type="transmembrane region" description="Helical" evidence="12">
    <location>
        <begin position="256"/>
        <end position="275"/>
    </location>
</feature>
<evidence type="ECO:0000256" key="2">
    <source>
        <dbReference type="ARBA" id="ARBA00004141"/>
    </source>
</evidence>
<dbReference type="EC" id="1.17.99.9" evidence="12"/>
<evidence type="ECO:0000256" key="1">
    <source>
        <dbReference type="ARBA" id="ARBA00001970"/>
    </source>
</evidence>
<dbReference type="PANTHER" id="PTHR23289:SF2">
    <property type="entry name" value="CYTOCHROME C OXIDASE ASSEMBLY PROTEIN COX15 HOMOLOG"/>
    <property type="match status" value="1"/>
</dbReference>
<evidence type="ECO:0000256" key="3">
    <source>
        <dbReference type="ARBA" id="ARBA00022692"/>
    </source>
</evidence>
<comment type="caution">
    <text evidence="13">The sequence shown here is derived from an EMBL/GenBank/DDBJ whole genome shotgun (WGS) entry which is preliminary data.</text>
</comment>